<keyword evidence="5" id="KW-1185">Reference proteome</keyword>
<dbReference type="SUPFAM" id="SSF55347">
    <property type="entry name" value="Glyceraldehyde-3-phosphate dehydrogenase-like, C-terminal domain"/>
    <property type="match status" value="1"/>
</dbReference>
<keyword evidence="1" id="KW-0560">Oxidoreductase</keyword>
<dbReference type="PANTHER" id="PTHR43818">
    <property type="entry name" value="BCDNA.GH03377"/>
    <property type="match status" value="1"/>
</dbReference>
<protein>
    <submittedName>
        <fullName evidence="4">Oxidoreductase domain protein</fullName>
    </submittedName>
</protein>
<dbReference type="RefSeq" id="WP_007418662.1">
    <property type="nucleotide sequence ID" value="NZ_ABOX02000075.1"/>
</dbReference>
<feature type="domain" description="GFO/IDH/MocA-like oxidoreductase" evidence="3">
    <location>
        <begin position="149"/>
        <end position="276"/>
    </location>
</feature>
<evidence type="ECO:0000313" key="5">
    <source>
        <dbReference type="Proteomes" id="UP000003688"/>
    </source>
</evidence>
<dbReference type="AlphaFoldDB" id="B9XS79"/>
<reference evidence="4 5" key="1">
    <citation type="journal article" date="2011" name="J. Bacteriol.">
        <title>Genome sequence of 'Pedosphaera parvula' Ellin514, an aerobic Verrucomicrobial isolate from pasture soil.</title>
        <authorList>
            <person name="Kant R."/>
            <person name="van Passel M.W."/>
            <person name="Sangwan P."/>
            <person name="Palva A."/>
            <person name="Lucas S."/>
            <person name="Copeland A."/>
            <person name="Lapidus A."/>
            <person name="Glavina Del Rio T."/>
            <person name="Dalin E."/>
            <person name="Tice H."/>
            <person name="Bruce D."/>
            <person name="Goodwin L."/>
            <person name="Pitluck S."/>
            <person name="Chertkov O."/>
            <person name="Larimer F.W."/>
            <person name="Land M.L."/>
            <person name="Hauser L."/>
            <person name="Brettin T.S."/>
            <person name="Detter J.C."/>
            <person name="Han S."/>
            <person name="de Vos W.M."/>
            <person name="Janssen P.H."/>
            <person name="Smidt H."/>
        </authorList>
    </citation>
    <scope>NUCLEOTIDE SEQUENCE [LARGE SCALE GENOMIC DNA]</scope>
    <source>
        <strain evidence="4 5">Ellin514</strain>
    </source>
</reference>
<dbReference type="Pfam" id="PF01408">
    <property type="entry name" value="GFO_IDH_MocA"/>
    <property type="match status" value="1"/>
</dbReference>
<evidence type="ECO:0000259" key="3">
    <source>
        <dbReference type="Pfam" id="PF22725"/>
    </source>
</evidence>
<dbReference type="OrthoDB" id="9815825at2"/>
<dbReference type="Gene3D" id="3.40.50.720">
    <property type="entry name" value="NAD(P)-binding Rossmann-like Domain"/>
    <property type="match status" value="1"/>
</dbReference>
<evidence type="ECO:0000313" key="4">
    <source>
        <dbReference type="EMBL" id="EEF57289.1"/>
    </source>
</evidence>
<proteinExistence type="predicted"/>
<name>B9XS79_PEDPL</name>
<dbReference type="Gene3D" id="3.30.360.10">
    <property type="entry name" value="Dihydrodipicolinate Reductase, domain 2"/>
    <property type="match status" value="1"/>
</dbReference>
<dbReference type="InterPro" id="IPR055170">
    <property type="entry name" value="GFO_IDH_MocA-like_dom"/>
</dbReference>
<dbReference type="InterPro" id="IPR050463">
    <property type="entry name" value="Gfo/Idh/MocA_oxidrdct_glycsds"/>
</dbReference>
<sequence>MITIQETCDTQVRITSQPKLKPRLGFLGVGWIGRHRLEAVANSKMAEVVAIADPAQDLLQKAAESAPKAVLLHSLDELLEFGLDGLVIATPSALHADQAVAALERGVAVFCQKPLGRNEAETLRVIDAARSADLLLGVDLSYHHMTQVRMVADLIQSGELGDIYVVDLMFHNAYGPDKAWFYDRKLSGGGCVIDLGVHLVDLALSCLNSPAACKVTSRLFSHGRPISDDSQQVEDYAVARIDLANNTTLQLSCSWKLPAGCDAIIAASFYGTKGGASFRNIDGSFYNFMAERFRGTQREILSSAQEEWGGKAAIDWTRRLSESPRFDPEVNRLIQVASILDAIYRG</sequence>
<dbReference type="PANTHER" id="PTHR43818:SF11">
    <property type="entry name" value="BCDNA.GH03377"/>
    <property type="match status" value="1"/>
</dbReference>
<dbReference type="InterPro" id="IPR036291">
    <property type="entry name" value="NAD(P)-bd_dom_sf"/>
</dbReference>
<accession>B9XS79</accession>
<dbReference type="GO" id="GO:0016491">
    <property type="term" value="F:oxidoreductase activity"/>
    <property type="evidence" value="ECO:0007669"/>
    <property type="project" value="UniProtKB-KW"/>
</dbReference>
<dbReference type="STRING" id="320771.Cflav_PD0383"/>
<dbReference type="Pfam" id="PF22725">
    <property type="entry name" value="GFO_IDH_MocA_C3"/>
    <property type="match status" value="1"/>
</dbReference>
<feature type="domain" description="Gfo/Idh/MocA-like oxidoreductase N-terminal" evidence="2">
    <location>
        <begin position="23"/>
        <end position="139"/>
    </location>
</feature>
<evidence type="ECO:0000256" key="1">
    <source>
        <dbReference type="ARBA" id="ARBA00023002"/>
    </source>
</evidence>
<dbReference type="GO" id="GO:0000166">
    <property type="term" value="F:nucleotide binding"/>
    <property type="evidence" value="ECO:0007669"/>
    <property type="project" value="InterPro"/>
</dbReference>
<evidence type="ECO:0000259" key="2">
    <source>
        <dbReference type="Pfam" id="PF01408"/>
    </source>
</evidence>
<dbReference type="InterPro" id="IPR000683">
    <property type="entry name" value="Gfo/Idh/MocA-like_OxRdtase_N"/>
</dbReference>
<organism evidence="4 5">
    <name type="scientific">Pedosphaera parvula (strain Ellin514)</name>
    <dbReference type="NCBI Taxonomy" id="320771"/>
    <lineage>
        <taxon>Bacteria</taxon>
        <taxon>Pseudomonadati</taxon>
        <taxon>Verrucomicrobiota</taxon>
        <taxon>Pedosphaerae</taxon>
        <taxon>Pedosphaerales</taxon>
        <taxon>Pedosphaeraceae</taxon>
        <taxon>Pedosphaera</taxon>
    </lineage>
</organism>
<gene>
    <name evidence="4" type="ORF">Cflav_PD0383</name>
</gene>
<dbReference type="SUPFAM" id="SSF51735">
    <property type="entry name" value="NAD(P)-binding Rossmann-fold domains"/>
    <property type="match status" value="1"/>
</dbReference>
<comment type="caution">
    <text evidence="4">The sequence shown here is derived from an EMBL/GenBank/DDBJ whole genome shotgun (WGS) entry which is preliminary data.</text>
</comment>
<dbReference type="EMBL" id="ABOX02000075">
    <property type="protein sequence ID" value="EEF57289.1"/>
    <property type="molecule type" value="Genomic_DNA"/>
</dbReference>
<dbReference type="Proteomes" id="UP000003688">
    <property type="component" value="Unassembled WGS sequence"/>
</dbReference>